<evidence type="ECO:0000313" key="3">
    <source>
        <dbReference type="Proteomes" id="UP000006048"/>
    </source>
</evidence>
<keyword evidence="3" id="KW-1185">Reference proteome</keyword>
<feature type="chain" id="PRO_5003686856" evidence="1">
    <location>
        <begin position="20"/>
        <end position="144"/>
    </location>
</feature>
<dbReference type="AlphaFoldDB" id="I4B9E7"/>
<feature type="signal peptide" evidence="1">
    <location>
        <begin position="1"/>
        <end position="19"/>
    </location>
</feature>
<dbReference type="KEGG" id="tpx:Turpa_3265"/>
<proteinExistence type="predicted"/>
<dbReference type="STRING" id="869212.Turpa_3265"/>
<dbReference type="HOGENOM" id="CLU_1795652_0_0_12"/>
<accession>I4B9E7</accession>
<keyword evidence="1" id="KW-0732">Signal</keyword>
<sequence>MRILLLGFFLSFTGLGAFFAPGDVTLEKAAAEQSNAAALFLKFMATDNDYLVFYDADGSILFLRYRQDRWDYDNDRLRDSLQQGITYQVKMKAITRLAEGELPRGANGAGLPKPVTLRKIRKIRDSFVAELAAINEAALRDLRY</sequence>
<evidence type="ECO:0000256" key="1">
    <source>
        <dbReference type="SAM" id="SignalP"/>
    </source>
</evidence>
<organism evidence="2 3">
    <name type="scientific">Turneriella parva (strain ATCC BAA-1111 / DSM 21527 / NCTC 11395 / H)</name>
    <name type="common">Leptospira parva</name>
    <dbReference type="NCBI Taxonomy" id="869212"/>
    <lineage>
        <taxon>Bacteria</taxon>
        <taxon>Pseudomonadati</taxon>
        <taxon>Spirochaetota</taxon>
        <taxon>Spirochaetia</taxon>
        <taxon>Leptospirales</taxon>
        <taxon>Leptospiraceae</taxon>
        <taxon>Turneriella</taxon>
    </lineage>
</organism>
<dbReference type="EMBL" id="CP002959">
    <property type="protein sequence ID" value="AFM13904.1"/>
    <property type="molecule type" value="Genomic_DNA"/>
</dbReference>
<name>I4B9E7_TURPD</name>
<dbReference type="RefSeq" id="WP_014804404.1">
    <property type="nucleotide sequence ID" value="NC_018020.1"/>
</dbReference>
<dbReference type="Proteomes" id="UP000006048">
    <property type="component" value="Chromosome"/>
</dbReference>
<evidence type="ECO:0000313" key="2">
    <source>
        <dbReference type="EMBL" id="AFM13904.1"/>
    </source>
</evidence>
<gene>
    <name evidence="2" type="ordered locus">Turpa_3265</name>
</gene>
<reference evidence="2 3" key="1">
    <citation type="submission" date="2012-06" db="EMBL/GenBank/DDBJ databases">
        <title>The complete chromosome of genome of Turneriella parva DSM 21527.</title>
        <authorList>
            <consortium name="US DOE Joint Genome Institute (JGI-PGF)"/>
            <person name="Lucas S."/>
            <person name="Han J."/>
            <person name="Lapidus A."/>
            <person name="Bruce D."/>
            <person name="Goodwin L."/>
            <person name="Pitluck S."/>
            <person name="Peters L."/>
            <person name="Kyrpides N."/>
            <person name="Mavromatis K."/>
            <person name="Ivanova N."/>
            <person name="Mikhailova N."/>
            <person name="Chertkov O."/>
            <person name="Detter J.C."/>
            <person name="Tapia R."/>
            <person name="Han C."/>
            <person name="Land M."/>
            <person name="Hauser L."/>
            <person name="Markowitz V."/>
            <person name="Cheng J.-F."/>
            <person name="Hugenholtz P."/>
            <person name="Woyke T."/>
            <person name="Wu D."/>
            <person name="Gronow S."/>
            <person name="Wellnitz S."/>
            <person name="Brambilla E."/>
            <person name="Klenk H.-P."/>
            <person name="Eisen J.A."/>
        </authorList>
    </citation>
    <scope>NUCLEOTIDE SEQUENCE [LARGE SCALE GENOMIC DNA]</scope>
    <source>
        <strain evidence="3">ATCC BAA-1111 / DSM 21527 / NCTC 11395 / H</strain>
    </source>
</reference>
<protein>
    <submittedName>
        <fullName evidence="2">Uncharacterized protein</fullName>
    </submittedName>
</protein>